<evidence type="ECO:0000313" key="2">
    <source>
        <dbReference type="EMBL" id="NLJ18993.1"/>
    </source>
</evidence>
<dbReference type="InterPro" id="IPR040607">
    <property type="entry name" value="ALP_N"/>
</dbReference>
<accession>A0A7X8C4R1</accession>
<evidence type="ECO:0000259" key="1">
    <source>
        <dbReference type="Pfam" id="PF17989"/>
    </source>
</evidence>
<protein>
    <submittedName>
        <fullName evidence="2">ParM/StbA family protein</fullName>
    </submittedName>
</protein>
<feature type="domain" description="Actin-like protein N-terminal" evidence="1">
    <location>
        <begin position="3"/>
        <end position="124"/>
    </location>
</feature>
<dbReference type="Pfam" id="PF17989">
    <property type="entry name" value="ALP_N"/>
    <property type="match status" value="1"/>
</dbReference>
<evidence type="ECO:0000313" key="3">
    <source>
        <dbReference type="Proteomes" id="UP000541058"/>
    </source>
</evidence>
<comment type="caution">
    <text evidence="2">The sequence shown here is derived from an EMBL/GenBank/DDBJ whole genome shotgun (WGS) entry which is preliminary data.</text>
</comment>
<dbReference type="AlphaFoldDB" id="A0A7X8C4R1"/>
<dbReference type="RefSeq" id="WP_276649291.1">
    <property type="nucleotide sequence ID" value="NZ_JAAYSM010000311.1"/>
</dbReference>
<dbReference type="Proteomes" id="UP000541058">
    <property type="component" value="Unassembled WGS sequence"/>
</dbReference>
<reference evidence="2 3" key="1">
    <citation type="journal article" date="2020" name="Biotechnol. Biofuels">
        <title>New insights from the biogas microbiome by comprehensive genome-resolved metagenomics of nearly 1600 species originating from multiple anaerobic digesters.</title>
        <authorList>
            <person name="Campanaro S."/>
            <person name="Treu L."/>
            <person name="Rodriguez-R L.M."/>
            <person name="Kovalovszki A."/>
            <person name="Ziels R.M."/>
            <person name="Maus I."/>
            <person name="Zhu X."/>
            <person name="Kougias P.G."/>
            <person name="Basile A."/>
            <person name="Luo G."/>
            <person name="Schluter A."/>
            <person name="Konstantinidis K.T."/>
            <person name="Angelidaki I."/>
        </authorList>
    </citation>
    <scope>NUCLEOTIDE SEQUENCE [LARGE SCALE GENOMIC DNA]</scope>
    <source>
        <strain evidence="2">AS23ysBPME_34</strain>
    </source>
</reference>
<proteinExistence type="predicted"/>
<dbReference type="InterPro" id="IPR043129">
    <property type="entry name" value="ATPase_NBD"/>
</dbReference>
<gene>
    <name evidence="2" type="ORF">GX355_09040</name>
</gene>
<dbReference type="SUPFAM" id="SSF53067">
    <property type="entry name" value="Actin-like ATPase domain"/>
    <property type="match status" value="1"/>
</dbReference>
<organism evidence="2 3">
    <name type="scientific">Globicatella sulfidifaciens</name>
    <dbReference type="NCBI Taxonomy" id="136093"/>
    <lineage>
        <taxon>Bacteria</taxon>
        <taxon>Bacillati</taxon>
        <taxon>Bacillota</taxon>
        <taxon>Bacilli</taxon>
        <taxon>Lactobacillales</taxon>
        <taxon>Aerococcaceae</taxon>
        <taxon>Globicatella</taxon>
    </lineage>
</organism>
<dbReference type="Gene3D" id="3.30.420.40">
    <property type="match status" value="2"/>
</dbReference>
<name>A0A7X8C4R1_9LACT</name>
<dbReference type="EMBL" id="JAAYSM010000311">
    <property type="protein sequence ID" value="NLJ18993.1"/>
    <property type="molecule type" value="Genomic_DNA"/>
</dbReference>
<sequence length="289" mass="32600">MTNQLGIELNENSYKVEFEGQQYLAGDVVSEEYSDFNLSKESMPHKLAIYIAIIELINKANLSLHNTELHVAINAPINVYKNSQLKNSYKQFLENNNRTITIRINDKSYFFNLNDLTICFEGMGLVYESRKEYSNQSSVVLDIGGLNTTMCAFNGIHPDFNSMIVSNLGSSSLKSKIERELVEKYGVAISSNDLEQIIQKGYFTHFGKKVKESINLIKTIKKDHLESIINFAKQHGYTFNQDKICFSGGGAMLLSNEIKSAFPNASIVINPQFANVKSFLEIIKVKYAS</sequence>